<dbReference type="InterPro" id="IPR021373">
    <property type="entry name" value="DUF2993"/>
</dbReference>
<proteinExistence type="predicted"/>
<evidence type="ECO:0000313" key="1">
    <source>
        <dbReference type="EMBL" id="MFB8771306.1"/>
    </source>
</evidence>
<organism evidence="1 2">
    <name type="scientific">Streptomyces broussonetiae</name>
    <dbReference type="NCBI Taxonomy" id="2686304"/>
    <lineage>
        <taxon>Bacteria</taxon>
        <taxon>Bacillati</taxon>
        <taxon>Actinomycetota</taxon>
        <taxon>Actinomycetes</taxon>
        <taxon>Kitasatosporales</taxon>
        <taxon>Streptomycetaceae</taxon>
        <taxon>Streptomyces</taxon>
    </lineage>
</organism>
<sequence>MRRPPRRVTSVGVLVLTGLLLTASVAELAARALIGGRIEDAVGRRLGADTDVDIDGGPALLALFDRHLDAVTVTSDDATLGRIEGARVRAELYDLRLSGGSGTVGRTRAEVELPPAALKDLAGGGEAARLEVTGVRADPATDTVVLVLSGGLGEATLRPRVEEGRVALHVDAVRVFGRDAPPALVDRFERNLAGRDGPDYPLGLKATALDVTDTGLRVTLTGGRTRLPPPR</sequence>
<protein>
    <submittedName>
        <fullName evidence="1">DUF2993 domain-containing protein</fullName>
    </submittedName>
</protein>
<comment type="caution">
    <text evidence="1">The sequence shown here is derived from an EMBL/GenBank/DDBJ whole genome shotgun (WGS) entry which is preliminary data.</text>
</comment>
<reference evidence="1 2" key="1">
    <citation type="submission" date="2024-01" db="EMBL/GenBank/DDBJ databases">
        <title>Genome mining of biosynthetic gene clusters to explore secondary metabolites of Streptomyces sp.</title>
        <authorList>
            <person name="Baig A."/>
            <person name="Ajitkumar Shintre N."/>
            <person name="Kumar H."/>
            <person name="Anbarasu A."/>
            <person name="Ramaiah S."/>
        </authorList>
    </citation>
    <scope>NUCLEOTIDE SEQUENCE [LARGE SCALE GENOMIC DNA]</scope>
    <source>
        <strain evidence="1 2">A57</strain>
    </source>
</reference>
<dbReference type="EMBL" id="JAYMRP010000001">
    <property type="protein sequence ID" value="MFB8771306.1"/>
    <property type="molecule type" value="Genomic_DNA"/>
</dbReference>
<keyword evidence="2" id="KW-1185">Reference proteome</keyword>
<gene>
    <name evidence="1" type="ORF">VSS16_00865</name>
</gene>
<name>A0ABV5E387_9ACTN</name>
<dbReference type="Pfam" id="PF11209">
    <property type="entry name" value="LmeA"/>
    <property type="match status" value="1"/>
</dbReference>
<dbReference type="RefSeq" id="WP_376730371.1">
    <property type="nucleotide sequence ID" value="NZ_JAYMRP010000001.1"/>
</dbReference>
<evidence type="ECO:0000313" key="2">
    <source>
        <dbReference type="Proteomes" id="UP001585080"/>
    </source>
</evidence>
<dbReference type="Proteomes" id="UP001585080">
    <property type="component" value="Unassembled WGS sequence"/>
</dbReference>
<accession>A0ABV5E387</accession>